<gene>
    <name evidence="1" type="ORF">SAMN04488056_110112</name>
</gene>
<name>A0A1I5J011_9HYPH</name>
<protein>
    <submittedName>
        <fullName evidence="1">Flagellin FlgL</fullName>
    </submittedName>
</protein>
<evidence type="ECO:0000313" key="1">
    <source>
        <dbReference type="EMBL" id="SFO66174.1"/>
    </source>
</evidence>
<dbReference type="PANTHER" id="PTHR42792">
    <property type="entry name" value="FLAGELLIN"/>
    <property type="match status" value="1"/>
</dbReference>
<keyword evidence="1" id="KW-0282">Flagellum</keyword>
<dbReference type="GO" id="GO:0005198">
    <property type="term" value="F:structural molecule activity"/>
    <property type="evidence" value="ECO:0007669"/>
    <property type="project" value="InterPro"/>
</dbReference>
<dbReference type="AlphaFoldDB" id="A0A1I5J011"/>
<reference evidence="1 2" key="1">
    <citation type="submission" date="2016-10" db="EMBL/GenBank/DDBJ databases">
        <authorList>
            <person name="de Groot N.N."/>
        </authorList>
    </citation>
    <scope>NUCLEOTIDE SEQUENCE [LARGE SCALE GENOMIC DNA]</scope>
    <source>
        <strain evidence="1 2">CGMCC 1.9157</strain>
    </source>
</reference>
<dbReference type="GO" id="GO:0009288">
    <property type="term" value="C:bacterial-type flagellum"/>
    <property type="evidence" value="ECO:0007669"/>
    <property type="project" value="InterPro"/>
</dbReference>
<keyword evidence="1" id="KW-0966">Cell projection</keyword>
<dbReference type="SUPFAM" id="SSF64518">
    <property type="entry name" value="Phase 1 flagellin"/>
    <property type="match status" value="1"/>
</dbReference>
<dbReference type="RefSeq" id="WP_090074310.1">
    <property type="nucleotide sequence ID" value="NZ_FOVR01000010.1"/>
</dbReference>
<dbReference type="InterPro" id="IPR001492">
    <property type="entry name" value="Flagellin"/>
</dbReference>
<accession>A0A1I5J011</accession>
<proteinExistence type="predicted"/>
<evidence type="ECO:0000313" key="2">
    <source>
        <dbReference type="Proteomes" id="UP000199236"/>
    </source>
</evidence>
<organism evidence="1 2">
    <name type="scientific">Cohaesibacter marisflavi</name>
    <dbReference type="NCBI Taxonomy" id="655353"/>
    <lineage>
        <taxon>Bacteria</taxon>
        <taxon>Pseudomonadati</taxon>
        <taxon>Pseudomonadota</taxon>
        <taxon>Alphaproteobacteria</taxon>
        <taxon>Hyphomicrobiales</taxon>
        <taxon>Cohaesibacteraceae</taxon>
    </lineage>
</organism>
<dbReference type="Proteomes" id="UP000199236">
    <property type="component" value="Unassembled WGS sequence"/>
</dbReference>
<dbReference type="OrthoDB" id="7312911at2"/>
<dbReference type="STRING" id="655353.SAMN04488056_110112"/>
<keyword evidence="2" id="KW-1185">Reference proteome</keyword>
<sequence>MIGTLNGFSSSVMMNVLRNNSSLMQDLTIQLSTGKKAQTYGGLGRDAGMALDYRSQITSVKGYQSSIEQAQVQISMMNLGLERVVEIGAEISGSATGTQYDISSNNQSVAQVTAATLSREMIGILNTEVDGDFVFSGTTTDVEPAINYDRIVYGYGGEDGLLTVTDERIRADAGADGLGRLDLSTVGPTMTLSEEVTDFGYKLSAVTSTLSNVTVAGPAGSPASIDVTVTGEPVAGQVLSFTFDMPDGSSEIIQMTGHQGATSPSEGKFSVSGAPGTIATAIQDVLTYQLGQNVASAGEAASRIQGSMDFFLTSGGGEPKRVVGVPETATTLDTATAAGKPTLNWYVGDNDALVSSRDTAKVQIDNKLDVSYGARANEDSIARQLAYMTAFSLPTYDQNSDADEERYTTFADAISSGLSSVNQGDVVKTTLTEIGVASKVMEDANLRHHTSLSMLQTALTDKEGINDEEVAAKIMTIRTTIEASYQAASMMYNLSLTKFI</sequence>
<keyword evidence="1" id="KW-0969">Cilium</keyword>
<dbReference type="EMBL" id="FOVR01000010">
    <property type="protein sequence ID" value="SFO66174.1"/>
    <property type="molecule type" value="Genomic_DNA"/>
</dbReference>
<dbReference type="PANTHER" id="PTHR42792:SF1">
    <property type="entry name" value="FLAGELLAR HOOK-ASSOCIATED PROTEIN 3"/>
    <property type="match status" value="1"/>
</dbReference>